<evidence type="ECO:0000313" key="1">
    <source>
        <dbReference type="EMBL" id="KAJ4469858.1"/>
    </source>
</evidence>
<organism evidence="1 2">
    <name type="scientific">Lentinula aciculospora</name>
    <dbReference type="NCBI Taxonomy" id="153920"/>
    <lineage>
        <taxon>Eukaryota</taxon>
        <taxon>Fungi</taxon>
        <taxon>Dikarya</taxon>
        <taxon>Basidiomycota</taxon>
        <taxon>Agaricomycotina</taxon>
        <taxon>Agaricomycetes</taxon>
        <taxon>Agaricomycetidae</taxon>
        <taxon>Agaricales</taxon>
        <taxon>Marasmiineae</taxon>
        <taxon>Omphalotaceae</taxon>
        <taxon>Lentinula</taxon>
    </lineage>
</organism>
<evidence type="ECO:0000313" key="2">
    <source>
        <dbReference type="Proteomes" id="UP001150266"/>
    </source>
</evidence>
<dbReference type="AlphaFoldDB" id="A0A9W8ZXV3"/>
<comment type="caution">
    <text evidence="1">The sequence shown here is derived from an EMBL/GenBank/DDBJ whole genome shotgun (WGS) entry which is preliminary data.</text>
</comment>
<reference evidence="1" key="1">
    <citation type="submission" date="2022-08" db="EMBL/GenBank/DDBJ databases">
        <title>A Global Phylogenomic Analysis of the Shiitake Genus Lentinula.</title>
        <authorList>
            <consortium name="DOE Joint Genome Institute"/>
            <person name="Sierra-Patev S."/>
            <person name="Min B."/>
            <person name="Naranjo-Ortiz M."/>
            <person name="Looney B."/>
            <person name="Konkel Z."/>
            <person name="Slot J.C."/>
            <person name="Sakamoto Y."/>
            <person name="Steenwyk J.L."/>
            <person name="Rokas A."/>
            <person name="Carro J."/>
            <person name="Camarero S."/>
            <person name="Ferreira P."/>
            <person name="Molpeceres G."/>
            <person name="Ruiz-Duenas F.J."/>
            <person name="Serrano A."/>
            <person name="Henrissat B."/>
            <person name="Drula E."/>
            <person name="Hughes K.W."/>
            <person name="Mata J.L."/>
            <person name="Ishikawa N.K."/>
            <person name="Vargas-Isla R."/>
            <person name="Ushijima S."/>
            <person name="Smith C.A."/>
            <person name="Ahrendt S."/>
            <person name="Andreopoulos W."/>
            <person name="He G."/>
            <person name="Labutti K."/>
            <person name="Lipzen A."/>
            <person name="Ng V."/>
            <person name="Riley R."/>
            <person name="Sandor L."/>
            <person name="Barry K."/>
            <person name="Martinez A.T."/>
            <person name="Xiao Y."/>
            <person name="Gibbons J.G."/>
            <person name="Terashima K."/>
            <person name="Grigoriev I.V."/>
            <person name="Hibbett D.S."/>
        </authorList>
    </citation>
    <scope>NUCLEOTIDE SEQUENCE</scope>
    <source>
        <strain evidence="1">JLM2183</strain>
    </source>
</reference>
<proteinExistence type="predicted"/>
<dbReference type="EMBL" id="JAOTPV010000030">
    <property type="protein sequence ID" value="KAJ4469858.1"/>
    <property type="molecule type" value="Genomic_DNA"/>
</dbReference>
<sequence length="264" mass="29502">MIISEPDSEILSGSHAGYKANDPKTDFLCLFLSIHPPCLYRNNKQCWSLIFSCVFSFQMILKELTMLFGILVLSMTTASPIRATRQLSDPSNAPNETVDAFAFVDNDTTSSSNRTLSLPIQNSKRAPTLTLYVSGCTSVLNKSPNNPSVVKKHGPFHLSPEGGLYLTNRLENAKAMARLEFTNCQPVTSSGFISKWMISSYEFDDTGLSVMDLDSLHWQQDHAAVPHLPTWWNYQTFNVIPRTGVNSLNRELYQKYLSAHVVIG</sequence>
<name>A0A9W8ZXV3_9AGAR</name>
<dbReference type="OrthoDB" id="2849936at2759"/>
<dbReference type="Proteomes" id="UP001150266">
    <property type="component" value="Unassembled WGS sequence"/>
</dbReference>
<accession>A0A9W8ZXV3</accession>
<keyword evidence="2" id="KW-1185">Reference proteome</keyword>
<protein>
    <submittedName>
        <fullName evidence="1">Uncharacterized protein</fullName>
    </submittedName>
</protein>
<gene>
    <name evidence="1" type="ORF">J3R30DRAFT_1517591</name>
</gene>